<evidence type="ECO:0000313" key="2">
    <source>
        <dbReference type="EMBL" id="MBO2008871.1"/>
    </source>
</evidence>
<feature type="signal peptide" evidence="1">
    <location>
        <begin position="1"/>
        <end position="17"/>
    </location>
</feature>
<gene>
    <name evidence="2" type="ORF">J4E00_07395</name>
</gene>
<evidence type="ECO:0000313" key="3">
    <source>
        <dbReference type="Proteomes" id="UP000664369"/>
    </source>
</evidence>
<keyword evidence="3" id="KW-1185">Reference proteome</keyword>
<dbReference type="Proteomes" id="UP000664369">
    <property type="component" value="Unassembled WGS sequence"/>
</dbReference>
<evidence type="ECO:0000256" key="1">
    <source>
        <dbReference type="SAM" id="SignalP"/>
    </source>
</evidence>
<proteinExistence type="predicted"/>
<reference evidence="2 3" key="1">
    <citation type="submission" date="2021-03" db="EMBL/GenBank/DDBJ databases">
        <authorList>
            <person name="Kim M.K."/>
        </authorList>
    </citation>
    <scope>NUCLEOTIDE SEQUENCE [LARGE SCALE GENOMIC DNA]</scope>
    <source>
        <strain evidence="2 3">BT442</strain>
    </source>
</reference>
<feature type="chain" id="PRO_5045402603" description="Lipoprotein" evidence="1">
    <location>
        <begin position="18"/>
        <end position="262"/>
    </location>
</feature>
<keyword evidence="1" id="KW-0732">Signal</keyword>
<sequence>MNLPFLASLAGVATILAACSTTPETPAAPTKPLTAAQQKAQIAQLKLAYGAPEQIDSSAYVLYPLVLGKDVVEEESEYSSSSRYEVDKYWNLAFYNPTNGTSHLLDSTRRMVIYSYEPKSSDDKVTSMSAAAFAEYVRGSFTQVDKLLYYSVRTLDFNHDGELTRDDPNYLFISDKAGNGFRQVSPDTYNVHSWQLLLATNKILLQATADTNHNQKFDENDTDVLLVYDLATGGPAKEVFNEAFKTKVKNIYHAQWAKKPVQ</sequence>
<organism evidence="2 3">
    <name type="scientific">Hymenobacter negativus</name>
    <dbReference type="NCBI Taxonomy" id="2795026"/>
    <lineage>
        <taxon>Bacteria</taxon>
        <taxon>Pseudomonadati</taxon>
        <taxon>Bacteroidota</taxon>
        <taxon>Cytophagia</taxon>
        <taxon>Cytophagales</taxon>
        <taxon>Hymenobacteraceae</taxon>
        <taxon>Hymenobacter</taxon>
    </lineage>
</organism>
<dbReference type="RefSeq" id="WP_208174505.1">
    <property type="nucleotide sequence ID" value="NZ_JAGETZ010000003.1"/>
</dbReference>
<comment type="caution">
    <text evidence="2">The sequence shown here is derived from an EMBL/GenBank/DDBJ whole genome shotgun (WGS) entry which is preliminary data.</text>
</comment>
<accession>A0ABS3QCM0</accession>
<dbReference type="EMBL" id="JAGETZ010000003">
    <property type="protein sequence ID" value="MBO2008871.1"/>
    <property type="molecule type" value="Genomic_DNA"/>
</dbReference>
<evidence type="ECO:0008006" key="4">
    <source>
        <dbReference type="Google" id="ProtNLM"/>
    </source>
</evidence>
<protein>
    <recommendedName>
        <fullName evidence="4">Lipoprotein</fullName>
    </recommendedName>
</protein>
<name>A0ABS3QCM0_9BACT</name>